<dbReference type="Proteomes" id="UP000629468">
    <property type="component" value="Unassembled WGS sequence"/>
</dbReference>
<gene>
    <name evidence="1" type="ORF">Agabi119p4_5741</name>
</gene>
<organism evidence="1 2">
    <name type="scientific">Agaricus bisporus var. burnettii</name>
    <dbReference type="NCBI Taxonomy" id="192524"/>
    <lineage>
        <taxon>Eukaryota</taxon>
        <taxon>Fungi</taxon>
        <taxon>Dikarya</taxon>
        <taxon>Basidiomycota</taxon>
        <taxon>Agaricomycotina</taxon>
        <taxon>Agaricomycetes</taxon>
        <taxon>Agaricomycetidae</taxon>
        <taxon>Agaricales</taxon>
        <taxon>Agaricineae</taxon>
        <taxon>Agaricaceae</taxon>
        <taxon>Agaricus</taxon>
    </lineage>
</organism>
<protein>
    <submittedName>
        <fullName evidence="1">Uncharacterized protein</fullName>
    </submittedName>
</protein>
<sequence>MPDLASGIGHFSSRISLDYFYSLLFSNRGAPAATRPHWQPCSDVTDGELKGALFLNQDPAPLTRASYLPNSTFRGAAKKFLAVGESVLDMLRVSAVSNPYISREDNRHQSWKDFAIWTNTFHPDGMHGIKRRWLYRCFEGVEFVYSRLHPRYSVQFPPRRRLGSLQPPYISRVRQFDVQPVRDNELVSHSISYLNDIHSSGYIYWQVHDGREQSHKGPYTRACSCHVLPSISEMRVSVVQTQCLTMDHHFLRTSLKLECRNFPRKGIKLSLYWIQSRTFRSSIYGSPELSRAYPELAIRILHFFQFDTSMRWLTSRQSIQPAHCRESDPRSRIKTNFLLKRSSTWYCGLKRDIIHEDPNSSWSHMSLFLWNSSITFYHLLNTTHGMA</sequence>
<comment type="caution">
    <text evidence="1">The sequence shown here is derived from an EMBL/GenBank/DDBJ whole genome shotgun (WGS) entry which is preliminary data.</text>
</comment>
<reference evidence="1 2" key="1">
    <citation type="journal article" name="Sci. Rep.">
        <title>Telomere-to-telomere assembled and centromere annotated genomes of the two main subspecies of the button mushroom Agaricus bisporus reveal especially polymorphic chromosome ends.</title>
        <authorList>
            <person name="Sonnenberg A.S.M."/>
            <person name="Sedaghat-Telgerd N."/>
            <person name="Lavrijssen B."/>
            <person name="Ohm R.A."/>
            <person name="Hendrickx P.M."/>
            <person name="Scholtmeijer K."/>
            <person name="Baars J.J.P."/>
            <person name="van Peer A."/>
        </authorList>
    </citation>
    <scope>NUCLEOTIDE SEQUENCE [LARGE SCALE GENOMIC DNA]</scope>
    <source>
        <strain evidence="1 2">H119_p4</strain>
    </source>
</reference>
<dbReference type="EMBL" id="JABXXO010000007">
    <property type="protein sequence ID" value="KAF7773574.1"/>
    <property type="molecule type" value="Genomic_DNA"/>
</dbReference>
<accession>A0A8H7F286</accession>
<evidence type="ECO:0000313" key="2">
    <source>
        <dbReference type="Proteomes" id="UP000629468"/>
    </source>
</evidence>
<dbReference type="AlphaFoldDB" id="A0A8H7F286"/>
<proteinExistence type="predicted"/>
<name>A0A8H7F286_AGABI</name>
<evidence type="ECO:0000313" key="1">
    <source>
        <dbReference type="EMBL" id="KAF7773574.1"/>
    </source>
</evidence>